<evidence type="ECO:0000256" key="9">
    <source>
        <dbReference type="PIRSR" id="PIRSR038120-2"/>
    </source>
</evidence>
<evidence type="ECO:0000256" key="11">
    <source>
        <dbReference type="RuleBase" id="RU361215"/>
    </source>
</evidence>
<evidence type="ECO:0000256" key="1">
    <source>
        <dbReference type="ARBA" id="ARBA00000707"/>
    </source>
</evidence>
<dbReference type="AlphaFoldDB" id="A0A6P8HFT1"/>
<dbReference type="Gene3D" id="3.40.532.10">
    <property type="entry name" value="Peptidase C12, ubiquitin carboxyl-terminal hydrolase"/>
    <property type="match status" value="1"/>
</dbReference>
<dbReference type="KEGG" id="aten:116288747"/>
<organism evidence="13 14">
    <name type="scientific">Actinia tenebrosa</name>
    <name type="common">Australian red waratah sea anemone</name>
    <dbReference type="NCBI Taxonomy" id="6105"/>
    <lineage>
        <taxon>Eukaryota</taxon>
        <taxon>Metazoa</taxon>
        <taxon>Cnidaria</taxon>
        <taxon>Anthozoa</taxon>
        <taxon>Hexacorallia</taxon>
        <taxon>Actiniaria</taxon>
        <taxon>Actiniidae</taxon>
        <taxon>Actinia</taxon>
    </lineage>
</organism>
<comment type="similarity">
    <text evidence="2 7 10 11">Belongs to the peptidase C12 family.</text>
</comment>
<dbReference type="GO" id="GO:0006511">
    <property type="term" value="P:ubiquitin-dependent protein catabolic process"/>
    <property type="evidence" value="ECO:0007669"/>
    <property type="project" value="UniProtKB-UniRule"/>
</dbReference>
<dbReference type="FunCoup" id="A0A6P8HFT1">
    <property type="interactions" value="3508"/>
</dbReference>
<protein>
    <recommendedName>
        <fullName evidence="7 11">Ubiquitin carboxyl-terminal hydrolase</fullName>
        <ecNumber evidence="7 11">3.4.19.12</ecNumber>
    </recommendedName>
</protein>
<dbReference type="OrthoDB" id="1924260at2759"/>
<evidence type="ECO:0000259" key="12">
    <source>
        <dbReference type="PROSITE" id="PS52048"/>
    </source>
</evidence>
<dbReference type="Pfam" id="PF18031">
    <property type="entry name" value="UCH_C"/>
    <property type="match status" value="1"/>
</dbReference>
<gene>
    <name evidence="14" type="primary">LOC116288747</name>
</gene>
<dbReference type="Pfam" id="PF01088">
    <property type="entry name" value="Peptidase_C12"/>
    <property type="match status" value="1"/>
</dbReference>
<proteinExistence type="inferred from homology"/>
<keyword evidence="4 7" id="KW-0833">Ubl conjugation pathway</keyword>
<evidence type="ECO:0000256" key="6">
    <source>
        <dbReference type="ARBA" id="ARBA00022807"/>
    </source>
</evidence>
<feature type="site" description="Important for enzyme activity" evidence="9 10">
    <location>
        <position position="178"/>
    </location>
</feature>
<dbReference type="PRINTS" id="PR00707">
    <property type="entry name" value="UBCTHYDRLASE"/>
</dbReference>
<dbReference type="FunFam" id="3.40.532.10:FF:000009">
    <property type="entry name" value="Ubiquitin carboxyl-terminal hydrolase"/>
    <property type="match status" value="1"/>
</dbReference>
<evidence type="ECO:0000256" key="4">
    <source>
        <dbReference type="ARBA" id="ARBA00022786"/>
    </source>
</evidence>
<name>A0A6P8HFT1_ACTTE</name>
<evidence type="ECO:0000256" key="5">
    <source>
        <dbReference type="ARBA" id="ARBA00022801"/>
    </source>
</evidence>
<dbReference type="CDD" id="cd09617">
    <property type="entry name" value="Peptidase_C12_UCH37_BAP1"/>
    <property type="match status" value="1"/>
</dbReference>
<feature type="domain" description="UCH catalytic" evidence="12">
    <location>
        <begin position="6"/>
        <end position="224"/>
    </location>
</feature>
<dbReference type="EC" id="3.4.19.12" evidence="7 11"/>
<dbReference type="GO" id="GO:0016579">
    <property type="term" value="P:protein deubiquitination"/>
    <property type="evidence" value="ECO:0007669"/>
    <property type="project" value="InterPro"/>
</dbReference>
<dbReference type="GeneID" id="116288747"/>
<dbReference type="InterPro" id="IPR001578">
    <property type="entry name" value="Peptidase_C12_UCH"/>
</dbReference>
<reference evidence="14" key="1">
    <citation type="submission" date="2025-08" db="UniProtKB">
        <authorList>
            <consortium name="RefSeq"/>
        </authorList>
    </citation>
    <scope>IDENTIFICATION</scope>
    <source>
        <tissue evidence="14">Tentacle</tissue>
    </source>
</reference>
<keyword evidence="5 7" id="KW-0378">Hydrolase</keyword>
<comment type="catalytic activity">
    <reaction evidence="1 7 10 11">
        <text>Thiol-dependent hydrolysis of ester, thioester, amide, peptide and isopeptide bonds formed by the C-terminal Gly of ubiquitin (a 76-residue protein attached to proteins as an intracellular targeting signal).</text>
        <dbReference type="EC" id="3.4.19.12"/>
    </reaction>
</comment>
<dbReference type="GO" id="GO:0004843">
    <property type="term" value="F:cysteine-type deubiquitinase activity"/>
    <property type="evidence" value="ECO:0007669"/>
    <property type="project" value="UniProtKB-UniRule"/>
</dbReference>
<dbReference type="SUPFAM" id="SSF54001">
    <property type="entry name" value="Cysteine proteinases"/>
    <property type="match status" value="1"/>
</dbReference>
<dbReference type="InterPro" id="IPR041507">
    <property type="entry name" value="UCH_C"/>
</dbReference>
<evidence type="ECO:0000256" key="2">
    <source>
        <dbReference type="ARBA" id="ARBA00009326"/>
    </source>
</evidence>
<keyword evidence="13" id="KW-1185">Reference proteome</keyword>
<keyword evidence="3 7" id="KW-0645">Protease</keyword>
<feature type="site" description="Transition state stabilizer" evidence="10">
    <location>
        <position position="81"/>
    </location>
</feature>
<dbReference type="PROSITE" id="PS52049">
    <property type="entry name" value="ULD"/>
    <property type="match status" value="1"/>
</dbReference>
<dbReference type="RefSeq" id="XP_031551437.1">
    <property type="nucleotide sequence ID" value="XM_031695577.1"/>
</dbReference>
<feature type="active site" description="Nucleophile" evidence="8 10">
    <location>
        <position position="87"/>
    </location>
</feature>
<dbReference type="InterPro" id="IPR038765">
    <property type="entry name" value="Papain-like_cys_pep_sf"/>
</dbReference>
<dbReference type="Gene3D" id="1.20.58.860">
    <property type="match status" value="1"/>
</dbReference>
<dbReference type="Proteomes" id="UP000515163">
    <property type="component" value="Unplaced"/>
</dbReference>
<evidence type="ECO:0000313" key="14">
    <source>
        <dbReference type="RefSeq" id="XP_031551437.1"/>
    </source>
</evidence>
<evidence type="ECO:0000256" key="8">
    <source>
        <dbReference type="PIRSR" id="PIRSR038120-1"/>
    </source>
</evidence>
<evidence type="ECO:0000256" key="10">
    <source>
        <dbReference type="PROSITE-ProRule" id="PRU01393"/>
    </source>
</evidence>
<evidence type="ECO:0000256" key="3">
    <source>
        <dbReference type="ARBA" id="ARBA00022670"/>
    </source>
</evidence>
<dbReference type="GO" id="GO:0005737">
    <property type="term" value="C:cytoplasm"/>
    <property type="evidence" value="ECO:0007669"/>
    <property type="project" value="TreeGrafter"/>
</dbReference>
<evidence type="ECO:0000256" key="7">
    <source>
        <dbReference type="PIRNR" id="PIRNR038120"/>
    </source>
</evidence>
<dbReference type="InParanoid" id="A0A6P8HFT1"/>
<dbReference type="PIRSF" id="PIRSF038120">
    <property type="entry name" value="Ubiquitinyl_hydrolase_UCH37"/>
    <property type="match status" value="1"/>
</dbReference>
<dbReference type="InterPro" id="IPR036959">
    <property type="entry name" value="Peptidase_C12_UCH_sf"/>
</dbReference>
<keyword evidence="6 7" id="KW-0788">Thiol protease</keyword>
<evidence type="ECO:0000313" key="13">
    <source>
        <dbReference type="Proteomes" id="UP000515163"/>
    </source>
</evidence>
<dbReference type="InterPro" id="IPR017390">
    <property type="entry name" value="Ubiquitinyl_hydrolase_UCH37"/>
</dbReference>
<sequence>MAAGAEWCLIESDPGVFTELIRGFGCTGTQVEEIYSLDQASLESLRPVHGLIFLFKWKPGEESVGTVVQDSRAHGIFFAKQVISNACATQAILSVLLNTNHPDLDLGPNLTTFKEFSATFDSALKGLSLTNSDVMRSVHNGFSRQQMFEFDSKVAQKDDDVYHFVAYVPINGRLYELDGLKEGPIDHGACNHDNWLSACKPIIEARMQKYSSEEIRFNLMAIISDRKMTFLKQMDTLNMKKQHLLEKIEELKSSSSNPEGGEAMETDQSASVKECEDIIHTINAEITRLRSLVAAEDDKMLRYKVENIRRKHNYLPLIMELLKILANNGKLVSMVEKEKELQKEKKAQNAK</sequence>
<feature type="active site" description="Proton donor" evidence="8 10">
    <location>
        <position position="163"/>
    </location>
</feature>
<dbReference type="PANTHER" id="PTHR10589">
    <property type="entry name" value="UBIQUITIN CARBOXYL-TERMINAL HYDROLASE"/>
    <property type="match status" value="1"/>
</dbReference>
<dbReference type="PANTHER" id="PTHR10589:SF16">
    <property type="entry name" value="UBIQUITIN CARBOXYL-TERMINAL HYDROLASE ISOZYME L5"/>
    <property type="match status" value="1"/>
</dbReference>
<accession>A0A6P8HFT1</accession>
<dbReference type="PROSITE" id="PS52048">
    <property type="entry name" value="UCH_DOMAIN"/>
    <property type="match status" value="1"/>
</dbReference>